<comment type="similarity">
    <text evidence="2">Belongs to the complex I LYR family. MZM1 subfamily.</text>
</comment>
<comment type="subunit">
    <text evidence="3">Interacts with RIP1.</text>
</comment>
<evidence type="ECO:0000256" key="4">
    <source>
        <dbReference type="ARBA" id="ARBA00015108"/>
    </source>
</evidence>
<evidence type="ECO:0000256" key="2">
    <source>
        <dbReference type="ARBA" id="ARBA00009949"/>
    </source>
</evidence>
<comment type="function">
    <text evidence="8">Assembly factor required for Rieske Fe-S protein RIP1 incorporation into the cytochrome b-c1 (CIII) complex. Functions as a chaperone, binding to this subunit within the mitochondrial matrix and stabilizing it prior to its translocation and insertion into the late CIII dimeric intermediate within the mitochondrial inner membrane. Modulates the mitochondrial matrix zinc pool.</text>
</comment>
<dbReference type="Proteomes" id="UP000031516">
    <property type="component" value="Unassembled WGS sequence"/>
</dbReference>
<dbReference type="GO" id="GO:0044183">
    <property type="term" value="F:protein folding chaperone"/>
    <property type="evidence" value="ECO:0007669"/>
    <property type="project" value="TreeGrafter"/>
</dbReference>
<evidence type="ECO:0000256" key="7">
    <source>
        <dbReference type="ARBA" id="ARBA00023186"/>
    </source>
</evidence>
<sequence>MSQALGAYRNGLRAARVAFKGDMRMLVAARQQMRDGMVNPPSPELPSEEQIKLMNDVAQFLRQNVVQGKKTNDDKYHLNIHKDTELGDNETIKTTKKTLAAQGGGCCGGGAGLYK</sequence>
<protein>
    <recommendedName>
        <fullName evidence="4">Mitochondrial zinc maintenance protein 1, mitochondrial</fullName>
    </recommendedName>
</protein>
<dbReference type="CDD" id="cd20267">
    <property type="entry name" value="Complex1_LYR_LYRM7"/>
    <property type="match status" value="1"/>
</dbReference>
<evidence type="ECO:0000256" key="5">
    <source>
        <dbReference type="ARBA" id="ARBA00022946"/>
    </source>
</evidence>
<dbReference type="PANTHER" id="PTHR46749:SF1">
    <property type="entry name" value="COMPLEX III ASSEMBLY FACTOR LYRM7"/>
    <property type="match status" value="1"/>
</dbReference>
<proteinExistence type="inferred from homology"/>
<gene>
    <name evidence="9" type="ORF">KLDO_g3638</name>
</gene>
<reference evidence="9 10" key="1">
    <citation type="submission" date="2014-03" db="EMBL/GenBank/DDBJ databases">
        <title>The genome of Kluyveromyces dobzhanskii.</title>
        <authorList>
            <person name="Nystedt B."/>
            <person name="Astrom S."/>
        </authorList>
    </citation>
    <scope>NUCLEOTIDE SEQUENCE [LARGE SCALE GENOMIC DNA]</scope>
    <source>
        <strain evidence="9 10">CBS 2104</strain>
    </source>
</reference>
<dbReference type="GO" id="GO:0005759">
    <property type="term" value="C:mitochondrial matrix"/>
    <property type="evidence" value="ECO:0007669"/>
    <property type="project" value="UniProtKB-SubCell"/>
</dbReference>
<evidence type="ECO:0000313" key="9">
    <source>
        <dbReference type="EMBL" id="CDO95395.1"/>
    </source>
</evidence>
<dbReference type="InterPro" id="IPR050435">
    <property type="entry name" value="MZM1/LYRM7"/>
</dbReference>
<accession>A0A0A8LB31</accession>
<keyword evidence="5" id="KW-0809">Transit peptide</keyword>
<dbReference type="EMBL" id="CCBQ010000045">
    <property type="protein sequence ID" value="CDO95395.1"/>
    <property type="molecule type" value="Genomic_DNA"/>
</dbReference>
<comment type="subcellular location">
    <subcellularLocation>
        <location evidence="1">Mitochondrion matrix</location>
    </subcellularLocation>
</comment>
<dbReference type="OrthoDB" id="529194at2759"/>
<dbReference type="AlphaFoldDB" id="A0A0A8LB31"/>
<evidence type="ECO:0000256" key="8">
    <source>
        <dbReference type="ARBA" id="ARBA00025268"/>
    </source>
</evidence>
<keyword evidence="7" id="KW-0143">Chaperone</keyword>
<name>A0A0A8LB31_9SACH</name>
<dbReference type="GO" id="GO:0034551">
    <property type="term" value="P:mitochondrial respiratory chain complex III assembly"/>
    <property type="evidence" value="ECO:0007669"/>
    <property type="project" value="InterPro"/>
</dbReference>
<evidence type="ECO:0000256" key="1">
    <source>
        <dbReference type="ARBA" id="ARBA00004305"/>
    </source>
</evidence>
<keyword evidence="10" id="KW-1185">Reference proteome</keyword>
<evidence type="ECO:0000256" key="6">
    <source>
        <dbReference type="ARBA" id="ARBA00023128"/>
    </source>
</evidence>
<keyword evidence="6" id="KW-0496">Mitochondrion</keyword>
<dbReference type="InterPro" id="IPR045298">
    <property type="entry name" value="Complex1_LYR_LYRM7"/>
</dbReference>
<comment type="caution">
    <text evidence="9">The sequence shown here is derived from an EMBL/GenBank/DDBJ whole genome shotgun (WGS) entry which is preliminary data.</text>
</comment>
<evidence type="ECO:0000313" key="10">
    <source>
        <dbReference type="Proteomes" id="UP000031516"/>
    </source>
</evidence>
<organism evidence="9 10">
    <name type="scientific">Kluyveromyces dobzhanskii CBS 2104</name>
    <dbReference type="NCBI Taxonomy" id="1427455"/>
    <lineage>
        <taxon>Eukaryota</taxon>
        <taxon>Fungi</taxon>
        <taxon>Dikarya</taxon>
        <taxon>Ascomycota</taxon>
        <taxon>Saccharomycotina</taxon>
        <taxon>Saccharomycetes</taxon>
        <taxon>Saccharomycetales</taxon>
        <taxon>Saccharomycetaceae</taxon>
        <taxon>Kluyveromyces</taxon>
    </lineage>
</organism>
<dbReference type="PANTHER" id="PTHR46749">
    <property type="entry name" value="COMPLEX III ASSEMBLY FACTOR LYRM7"/>
    <property type="match status" value="1"/>
</dbReference>
<evidence type="ECO:0000256" key="3">
    <source>
        <dbReference type="ARBA" id="ARBA00011589"/>
    </source>
</evidence>